<proteinExistence type="predicted"/>
<dbReference type="Proteomes" id="UP000257451">
    <property type="component" value="Unassembled WGS sequence"/>
</dbReference>
<reference evidence="2 3" key="1">
    <citation type="journal article" date="2018" name="Sci. Rep.">
        <title>Extensive genomic diversity among Mycobacterium marinum strains revealed by whole genome sequencing.</title>
        <authorList>
            <person name="Das S."/>
            <person name="Pettersson B.M."/>
            <person name="Behra P.R."/>
            <person name="Mallick A."/>
            <person name="Cheramie M."/>
            <person name="Ramesh M."/>
            <person name="Shirreff L."/>
            <person name="DuCote T."/>
            <person name="Dasgupta S."/>
            <person name="Ennis D.G."/>
            <person name="Kirsebom L.A."/>
        </authorList>
    </citation>
    <scope>NUCLEOTIDE SEQUENCE [LARGE SCALE GENOMIC DNA]</scope>
    <source>
        <strain evidence="2 3">Davis1</strain>
    </source>
</reference>
<evidence type="ECO:0000313" key="2">
    <source>
        <dbReference type="EMBL" id="RFZ41403.1"/>
    </source>
</evidence>
<evidence type="ECO:0000256" key="1">
    <source>
        <dbReference type="SAM" id="MobiDB-lite"/>
    </source>
</evidence>
<dbReference type="RefSeq" id="WP_103653814.1">
    <property type="nucleotide sequence ID" value="NZ_BQLC01000088.1"/>
</dbReference>
<gene>
    <name evidence="2" type="ORF">DAVIS_02672</name>
</gene>
<sequence length="135" mass="15282">MAKSYGRLTELNSGLVRLRDNVKDVKSDYERLLDTQMVLTSVEGESYMKDHAPWRDSTGNRKDRVPGETRSALHTTTSLKGAHKVIRFSHGVAWGIWLEIKNNGKDQIIMPSVAVMAKRLMKSLRGSLSELRKRA</sequence>
<dbReference type="EMBL" id="PEDF01000080">
    <property type="protein sequence ID" value="RFZ41403.1"/>
    <property type="molecule type" value="Genomic_DNA"/>
</dbReference>
<evidence type="ECO:0000313" key="3">
    <source>
        <dbReference type="Proteomes" id="UP000257451"/>
    </source>
</evidence>
<comment type="caution">
    <text evidence="2">The sequence shown here is derived from an EMBL/GenBank/DDBJ whole genome shotgun (WGS) entry which is preliminary data.</text>
</comment>
<feature type="region of interest" description="Disordered" evidence="1">
    <location>
        <begin position="50"/>
        <end position="70"/>
    </location>
</feature>
<organism evidence="2 3">
    <name type="scientific">Mycobacterium marinum</name>
    <dbReference type="NCBI Taxonomy" id="1781"/>
    <lineage>
        <taxon>Bacteria</taxon>
        <taxon>Bacillati</taxon>
        <taxon>Actinomycetota</taxon>
        <taxon>Actinomycetes</taxon>
        <taxon>Mycobacteriales</taxon>
        <taxon>Mycobacteriaceae</taxon>
        <taxon>Mycobacterium</taxon>
        <taxon>Mycobacterium ulcerans group</taxon>
    </lineage>
</organism>
<protein>
    <submittedName>
        <fullName evidence="2">Uncharacterized protein</fullName>
    </submittedName>
</protein>
<name>A0A2Z5YJ78_MYCMR</name>
<feature type="compositionally biased region" description="Basic and acidic residues" evidence="1">
    <location>
        <begin position="50"/>
        <end position="67"/>
    </location>
</feature>
<dbReference type="AlphaFoldDB" id="A0A2Z5YJ78"/>
<accession>A0A2Z5YJ78</accession>